<name>A0A6A4HYU6_9AGAR</name>
<accession>A0A6A4HYU6</accession>
<dbReference type="EMBL" id="ML769425">
    <property type="protein sequence ID" value="KAE9403386.1"/>
    <property type="molecule type" value="Genomic_DNA"/>
</dbReference>
<gene>
    <name evidence="1" type="ORF">BT96DRAFT_990244</name>
</gene>
<sequence length="149" mass="16830">MKVVSMNSNETIVNPQFLSITNWLIPIHEETVELILTSGADREPSVPICICEETVEPVLSWDGDAPPDMNHPEITASQRKEFAEESWEDDLDERVGIVGDKVKIHDWGQLRDEIKDNLKKAKKKSSPLSQINQLLVLQNFANLHLKGFG</sequence>
<organism evidence="1 2">
    <name type="scientific">Gymnopus androsaceus JB14</name>
    <dbReference type="NCBI Taxonomy" id="1447944"/>
    <lineage>
        <taxon>Eukaryota</taxon>
        <taxon>Fungi</taxon>
        <taxon>Dikarya</taxon>
        <taxon>Basidiomycota</taxon>
        <taxon>Agaricomycotina</taxon>
        <taxon>Agaricomycetes</taxon>
        <taxon>Agaricomycetidae</taxon>
        <taxon>Agaricales</taxon>
        <taxon>Marasmiineae</taxon>
        <taxon>Omphalotaceae</taxon>
        <taxon>Gymnopus</taxon>
    </lineage>
</organism>
<dbReference type="AlphaFoldDB" id="A0A6A4HYU6"/>
<evidence type="ECO:0000313" key="2">
    <source>
        <dbReference type="Proteomes" id="UP000799118"/>
    </source>
</evidence>
<keyword evidence="2" id="KW-1185">Reference proteome</keyword>
<dbReference type="OrthoDB" id="3069744at2759"/>
<proteinExistence type="predicted"/>
<protein>
    <submittedName>
        <fullName evidence="1">Uncharacterized protein</fullName>
    </submittedName>
</protein>
<reference evidence="1" key="1">
    <citation type="journal article" date="2019" name="Environ. Microbiol.">
        <title>Fungal ecological strategies reflected in gene transcription - a case study of two litter decomposers.</title>
        <authorList>
            <person name="Barbi F."/>
            <person name="Kohler A."/>
            <person name="Barry K."/>
            <person name="Baskaran P."/>
            <person name="Daum C."/>
            <person name="Fauchery L."/>
            <person name="Ihrmark K."/>
            <person name="Kuo A."/>
            <person name="LaButti K."/>
            <person name="Lipzen A."/>
            <person name="Morin E."/>
            <person name="Grigoriev I.V."/>
            <person name="Henrissat B."/>
            <person name="Lindahl B."/>
            <person name="Martin F."/>
        </authorList>
    </citation>
    <scope>NUCLEOTIDE SEQUENCE</scope>
    <source>
        <strain evidence="1">JB14</strain>
    </source>
</reference>
<evidence type="ECO:0000313" key="1">
    <source>
        <dbReference type="EMBL" id="KAE9403386.1"/>
    </source>
</evidence>
<dbReference type="Proteomes" id="UP000799118">
    <property type="component" value="Unassembled WGS sequence"/>
</dbReference>